<gene>
    <name evidence="3" type="ORF">FUG_LOCUS356011</name>
    <name evidence="2" type="ORF">MDCFG202_LOCUS546124</name>
</gene>
<dbReference type="Proteomes" id="UP000746612">
    <property type="component" value="Unassembled WGS sequence"/>
</dbReference>
<sequence length="113" mass="13112">MRTKRANPGMTKHPERCYGRERVVLIMNPRNEPDEGMKGEISAIQDRFPKDDSNERGEERGHSVNDRSAVRRPVTDESLKTYMRSVVQKHVRGLCLPCYELRSLSDLLSIERQ</sequence>
<accession>A0A4U9FAU2</accession>
<feature type="region of interest" description="Disordered" evidence="1">
    <location>
        <begin position="29"/>
        <end position="75"/>
    </location>
</feature>
<reference evidence="2" key="2">
    <citation type="submission" date="2021-03" db="EMBL/GenBank/DDBJ databases">
        <authorList>
            <person name="Alouane T."/>
            <person name="Langin T."/>
            <person name="Bonhomme L."/>
        </authorList>
    </citation>
    <scope>NUCLEOTIDE SEQUENCE</scope>
    <source>
        <strain evidence="2">MDC_Fg202</strain>
    </source>
</reference>
<evidence type="ECO:0000313" key="3">
    <source>
        <dbReference type="EMBL" id="VIO59702.1"/>
    </source>
</evidence>
<evidence type="ECO:0000313" key="4">
    <source>
        <dbReference type="Proteomes" id="UP000746612"/>
    </source>
</evidence>
<protein>
    <submittedName>
        <fullName evidence="2">Uncharacterized protein</fullName>
    </submittedName>
</protein>
<feature type="compositionally biased region" description="Basic and acidic residues" evidence="1">
    <location>
        <begin position="47"/>
        <end position="75"/>
    </location>
</feature>
<dbReference type="AlphaFoldDB" id="A0A4U9FAU2"/>
<proteinExistence type="predicted"/>
<evidence type="ECO:0000256" key="1">
    <source>
        <dbReference type="SAM" id="MobiDB-lite"/>
    </source>
</evidence>
<dbReference type="EMBL" id="CAAKMV010000141">
    <property type="protein sequence ID" value="VIO59702.1"/>
    <property type="molecule type" value="Genomic_DNA"/>
</dbReference>
<organism evidence="2 4">
    <name type="scientific">Gibberella zeae</name>
    <name type="common">Wheat head blight fungus</name>
    <name type="synonym">Fusarium graminearum</name>
    <dbReference type="NCBI Taxonomy" id="5518"/>
    <lineage>
        <taxon>Eukaryota</taxon>
        <taxon>Fungi</taxon>
        <taxon>Dikarya</taxon>
        <taxon>Ascomycota</taxon>
        <taxon>Pezizomycotina</taxon>
        <taxon>Sordariomycetes</taxon>
        <taxon>Hypocreomycetidae</taxon>
        <taxon>Hypocreales</taxon>
        <taxon>Nectriaceae</taxon>
        <taxon>Fusarium</taxon>
    </lineage>
</organism>
<name>A0A4U9FAU2_GIBZA</name>
<reference evidence="3" key="1">
    <citation type="submission" date="2019-04" db="EMBL/GenBank/DDBJ databases">
        <authorList>
            <person name="Melise S."/>
            <person name="Noan J."/>
            <person name="Okalmin O."/>
        </authorList>
    </citation>
    <scope>NUCLEOTIDE SEQUENCE</scope>
    <source>
        <strain evidence="3">FN9</strain>
    </source>
</reference>
<dbReference type="EMBL" id="CAJPIJ010000189">
    <property type="protein sequence ID" value="CAG2008207.1"/>
    <property type="molecule type" value="Genomic_DNA"/>
</dbReference>
<evidence type="ECO:0000313" key="2">
    <source>
        <dbReference type="EMBL" id="CAG2008207.1"/>
    </source>
</evidence>